<dbReference type="AlphaFoldDB" id="E6UHW2"/>
<evidence type="ECO:0000313" key="3">
    <source>
        <dbReference type="EMBL" id="ADU23249.1"/>
    </source>
</evidence>
<evidence type="ECO:0000313" key="4">
    <source>
        <dbReference type="Proteomes" id="UP000006919"/>
    </source>
</evidence>
<dbReference type="EMBL" id="CP002403">
    <property type="protein sequence ID" value="ADU23249.1"/>
    <property type="molecule type" value="Genomic_DNA"/>
</dbReference>
<dbReference type="InterPro" id="IPR036278">
    <property type="entry name" value="Sialidase_sf"/>
</dbReference>
<sequence length="270" mass="28999" precursor="true">MRNKILTTLILSALLTASLASCGDTKEKKDDSSKAAAVITDDETTSDEEVTADEDTTDVPTADEDSSAAPAETTDSKAETTSSAADTKSHEEWLSQIEAHTFDNGSSFLELNAMGLGNVYQEGKAFAVVPSDAAAGSRYYKVYNSTDGGKNWLDCEDYREVNGDNTHIALDDGGLLLFSNHSARSEAYPIVSYLCFDGIGIKAYELNEVLAQTVLDDERLLKDVENIDYTVSYTGGYSVQLTLTDPATGAVVCDREFDFAPSIESALSAQ</sequence>
<name>E6UHW2_RUMA7</name>
<proteinExistence type="predicted"/>
<feature type="compositionally biased region" description="Basic and acidic residues" evidence="1">
    <location>
        <begin position="24"/>
        <end position="33"/>
    </location>
</feature>
<accession>E6UHW2</accession>
<evidence type="ECO:0008006" key="5">
    <source>
        <dbReference type="Google" id="ProtNLM"/>
    </source>
</evidence>
<organism evidence="3 4">
    <name type="scientific">Ruminococcus albus (strain ATCC 27210 / DSM 20455 / JCM 14654 / NCDO 2250 / 7)</name>
    <dbReference type="NCBI Taxonomy" id="697329"/>
    <lineage>
        <taxon>Bacteria</taxon>
        <taxon>Bacillati</taxon>
        <taxon>Bacillota</taxon>
        <taxon>Clostridia</taxon>
        <taxon>Eubacteriales</taxon>
        <taxon>Oscillospiraceae</taxon>
        <taxon>Ruminococcus</taxon>
    </lineage>
</organism>
<reference evidence="3 4" key="1">
    <citation type="journal article" date="2011" name="J. Bacteriol.">
        <title>Complete genome of the cellulolytic ruminal bacterium Ruminococcus albus 7.</title>
        <authorList>
            <person name="Suen G."/>
            <person name="Stevenson D.M."/>
            <person name="Bruce D.C."/>
            <person name="Chertkov O."/>
            <person name="Copeland A."/>
            <person name="Cheng J.F."/>
            <person name="Detter C."/>
            <person name="Detter J.C."/>
            <person name="Goodwin L.A."/>
            <person name="Han C.S."/>
            <person name="Hauser L.J."/>
            <person name="Ivanova N.N."/>
            <person name="Kyrpides N.C."/>
            <person name="Land M.L."/>
            <person name="Lapidus A."/>
            <person name="Lucas S."/>
            <person name="Ovchinnikova G."/>
            <person name="Pitluck S."/>
            <person name="Tapia R."/>
            <person name="Woyke T."/>
            <person name="Boyum J."/>
            <person name="Mead D."/>
            <person name="Weimer P.J."/>
        </authorList>
    </citation>
    <scope>NUCLEOTIDE SEQUENCE [LARGE SCALE GENOMIC DNA]</scope>
    <source>
        <strain evidence="4">ATCC 27210 / DSM 20455 / JCM 14654 / NCDO 2250 / 7</strain>
    </source>
</reference>
<dbReference type="RefSeq" id="WP_013499364.1">
    <property type="nucleotide sequence ID" value="NC_014833.1"/>
</dbReference>
<dbReference type="KEGG" id="ral:Rumal_2780"/>
<protein>
    <recommendedName>
        <fullName evidence="5">Lipoprotein</fullName>
    </recommendedName>
</protein>
<dbReference type="Proteomes" id="UP000006919">
    <property type="component" value="Chromosome"/>
</dbReference>
<feature type="compositionally biased region" description="Acidic residues" evidence="1">
    <location>
        <begin position="40"/>
        <end position="66"/>
    </location>
</feature>
<dbReference type="OrthoDB" id="1819755at2"/>
<dbReference type="PROSITE" id="PS51257">
    <property type="entry name" value="PROKAR_LIPOPROTEIN"/>
    <property type="match status" value="1"/>
</dbReference>
<feature type="region of interest" description="Disordered" evidence="1">
    <location>
        <begin position="22"/>
        <end position="90"/>
    </location>
</feature>
<dbReference type="SUPFAM" id="SSF50939">
    <property type="entry name" value="Sialidases"/>
    <property type="match status" value="1"/>
</dbReference>
<keyword evidence="2" id="KW-0732">Signal</keyword>
<evidence type="ECO:0000256" key="1">
    <source>
        <dbReference type="SAM" id="MobiDB-lite"/>
    </source>
</evidence>
<dbReference type="HOGENOM" id="CLU_1030087_0_0_9"/>
<feature type="chain" id="PRO_5039514364" description="Lipoprotein" evidence="2">
    <location>
        <begin position="23"/>
        <end position="270"/>
    </location>
</feature>
<feature type="signal peptide" evidence="2">
    <location>
        <begin position="1"/>
        <end position="22"/>
    </location>
</feature>
<gene>
    <name evidence="3" type="ordered locus">Rumal_2780</name>
</gene>
<evidence type="ECO:0000256" key="2">
    <source>
        <dbReference type="SAM" id="SignalP"/>
    </source>
</evidence>